<evidence type="ECO:0000313" key="10">
    <source>
        <dbReference type="Proteomes" id="UP000594263"/>
    </source>
</evidence>
<dbReference type="FunFam" id="3.30.70.80:FF:000002">
    <property type="entry name" value="Subtilisin-like protease SBT5.3"/>
    <property type="match status" value="1"/>
</dbReference>
<dbReference type="SUPFAM" id="SSF52743">
    <property type="entry name" value="Subtilisin-like"/>
    <property type="match status" value="1"/>
</dbReference>
<feature type="chain" id="PRO_5029683018" description="Inhibitor I9 domain-containing protein" evidence="7">
    <location>
        <begin position="22"/>
        <end position="209"/>
    </location>
</feature>
<keyword evidence="5" id="KW-0720">Serine protease</keyword>
<dbReference type="GO" id="GO:0006508">
    <property type="term" value="P:proteolysis"/>
    <property type="evidence" value="ECO:0007669"/>
    <property type="project" value="UniProtKB-KW"/>
</dbReference>
<evidence type="ECO:0000259" key="8">
    <source>
        <dbReference type="Pfam" id="PF05922"/>
    </source>
</evidence>
<dbReference type="EnsemblPlants" id="Kaladp0351s0001.1.v1.1">
    <property type="protein sequence ID" value="Kaladp0351s0001.1.v1.1"/>
    <property type="gene ID" value="Kaladp0351s0001.v1.1"/>
</dbReference>
<reference evidence="9" key="1">
    <citation type="submission" date="2021-01" db="UniProtKB">
        <authorList>
            <consortium name="EnsemblPlants"/>
        </authorList>
    </citation>
    <scope>IDENTIFICATION</scope>
</reference>
<evidence type="ECO:0000256" key="6">
    <source>
        <dbReference type="SAM" id="MobiDB-lite"/>
    </source>
</evidence>
<evidence type="ECO:0000313" key="9">
    <source>
        <dbReference type="EnsemblPlants" id="Kaladp0351s0001.1.v1.1"/>
    </source>
</evidence>
<dbReference type="InterPro" id="IPR045051">
    <property type="entry name" value="SBT"/>
</dbReference>
<dbReference type="InterPro" id="IPR010259">
    <property type="entry name" value="S8pro/Inhibitor_I9"/>
</dbReference>
<accession>A0A7N0V8D5</accession>
<evidence type="ECO:0000256" key="4">
    <source>
        <dbReference type="ARBA" id="ARBA00022801"/>
    </source>
</evidence>
<keyword evidence="4" id="KW-0378">Hydrolase</keyword>
<feature type="domain" description="Inhibitor I9" evidence="8">
    <location>
        <begin position="26"/>
        <end position="104"/>
    </location>
</feature>
<evidence type="ECO:0000256" key="2">
    <source>
        <dbReference type="ARBA" id="ARBA00022670"/>
    </source>
</evidence>
<dbReference type="PANTHER" id="PTHR10795">
    <property type="entry name" value="PROPROTEIN CONVERTASE SUBTILISIN/KEXIN"/>
    <property type="match status" value="1"/>
</dbReference>
<keyword evidence="3 7" id="KW-0732">Signal</keyword>
<dbReference type="Gene3D" id="3.30.70.80">
    <property type="entry name" value="Peptidase S8 propeptide/proteinase inhibitor I9"/>
    <property type="match status" value="1"/>
</dbReference>
<dbReference type="InterPro" id="IPR036852">
    <property type="entry name" value="Peptidase_S8/S53_dom_sf"/>
</dbReference>
<dbReference type="Gramene" id="Kaladp0351s0001.1.v1.1">
    <property type="protein sequence ID" value="Kaladp0351s0001.1.v1.1"/>
    <property type="gene ID" value="Kaladp0351s0001.v1.1"/>
</dbReference>
<feature type="region of interest" description="Disordered" evidence="6">
    <location>
        <begin position="118"/>
        <end position="142"/>
    </location>
</feature>
<dbReference type="GO" id="GO:0004252">
    <property type="term" value="F:serine-type endopeptidase activity"/>
    <property type="evidence" value="ECO:0007669"/>
    <property type="project" value="InterPro"/>
</dbReference>
<dbReference type="Proteomes" id="UP000594263">
    <property type="component" value="Unplaced"/>
</dbReference>
<comment type="similarity">
    <text evidence="1">Belongs to the peptidase S8 family.</text>
</comment>
<dbReference type="AlphaFoldDB" id="A0A7N0V8D5"/>
<keyword evidence="10" id="KW-1185">Reference proteome</keyword>
<evidence type="ECO:0000256" key="1">
    <source>
        <dbReference type="ARBA" id="ARBA00011073"/>
    </source>
</evidence>
<evidence type="ECO:0000256" key="5">
    <source>
        <dbReference type="ARBA" id="ARBA00022825"/>
    </source>
</evidence>
<dbReference type="Pfam" id="PF05922">
    <property type="entry name" value="Inhibitor_I9"/>
    <property type="match status" value="1"/>
</dbReference>
<feature type="signal peptide" evidence="7">
    <location>
        <begin position="1"/>
        <end position="21"/>
    </location>
</feature>
<organism evidence="9 10">
    <name type="scientific">Kalanchoe fedtschenkoi</name>
    <name type="common">Lavender scallops</name>
    <name type="synonym">South American air plant</name>
    <dbReference type="NCBI Taxonomy" id="63787"/>
    <lineage>
        <taxon>Eukaryota</taxon>
        <taxon>Viridiplantae</taxon>
        <taxon>Streptophyta</taxon>
        <taxon>Embryophyta</taxon>
        <taxon>Tracheophyta</taxon>
        <taxon>Spermatophyta</taxon>
        <taxon>Magnoliopsida</taxon>
        <taxon>eudicotyledons</taxon>
        <taxon>Gunneridae</taxon>
        <taxon>Pentapetalae</taxon>
        <taxon>Saxifragales</taxon>
        <taxon>Crassulaceae</taxon>
        <taxon>Kalanchoe</taxon>
    </lineage>
</organism>
<dbReference type="OMA" id="IHGFSTW"/>
<keyword evidence="2" id="KW-0645">Protease</keyword>
<dbReference type="InterPro" id="IPR037045">
    <property type="entry name" value="S8pro/Inhibitor_I9_sf"/>
</dbReference>
<sequence length="209" mass="22560">MDTLHTLSLLLLLLLPLLASSQERQVYIAYFGNHNGDKAVHEIEASHQSLLANVKDSQEAAASSLLYSYKHSFNGFAAVMTPDEASRLSKMEGVVSVFPSEKAQYSAQTTRSWELMGLEESGSESEGHQSLRRGVPNNNNEGGGDLLLKARYGSEVIVGVLDSGVWPESKSFSDEGMGPVPSSWKGICQTGDSFTSANCNRSLLPSLCT</sequence>
<evidence type="ECO:0000256" key="3">
    <source>
        <dbReference type="ARBA" id="ARBA00022729"/>
    </source>
</evidence>
<dbReference type="Gene3D" id="3.40.50.200">
    <property type="entry name" value="Peptidase S8/S53 domain"/>
    <property type="match status" value="1"/>
</dbReference>
<proteinExistence type="inferred from homology"/>
<evidence type="ECO:0000256" key="7">
    <source>
        <dbReference type="SAM" id="SignalP"/>
    </source>
</evidence>
<protein>
    <recommendedName>
        <fullName evidence="8">Inhibitor I9 domain-containing protein</fullName>
    </recommendedName>
</protein>
<name>A0A7N0V8D5_KALFE</name>